<feature type="compositionally biased region" description="Low complexity" evidence="1">
    <location>
        <begin position="333"/>
        <end position="344"/>
    </location>
</feature>
<dbReference type="GO" id="GO:0006281">
    <property type="term" value="P:DNA repair"/>
    <property type="evidence" value="ECO:0007669"/>
    <property type="project" value="TreeGrafter"/>
</dbReference>
<dbReference type="AlphaFoldDB" id="A0A0L0G460"/>
<reference evidence="3 4" key="1">
    <citation type="submission" date="2011-02" db="EMBL/GenBank/DDBJ databases">
        <title>The Genome Sequence of Sphaeroforma arctica JP610.</title>
        <authorList>
            <consortium name="The Broad Institute Genome Sequencing Platform"/>
            <person name="Russ C."/>
            <person name="Cuomo C."/>
            <person name="Young S.K."/>
            <person name="Zeng Q."/>
            <person name="Gargeya S."/>
            <person name="Alvarado L."/>
            <person name="Berlin A."/>
            <person name="Chapman S.B."/>
            <person name="Chen Z."/>
            <person name="Freedman E."/>
            <person name="Gellesch M."/>
            <person name="Goldberg J."/>
            <person name="Griggs A."/>
            <person name="Gujja S."/>
            <person name="Heilman E."/>
            <person name="Heiman D."/>
            <person name="Howarth C."/>
            <person name="Mehta T."/>
            <person name="Neiman D."/>
            <person name="Pearson M."/>
            <person name="Roberts A."/>
            <person name="Saif S."/>
            <person name="Shea T."/>
            <person name="Shenoy N."/>
            <person name="Sisk P."/>
            <person name="Stolte C."/>
            <person name="Sykes S."/>
            <person name="White J."/>
            <person name="Yandava C."/>
            <person name="Burger G."/>
            <person name="Gray M.W."/>
            <person name="Holland P.W.H."/>
            <person name="King N."/>
            <person name="Lang F.B.F."/>
            <person name="Roger A.J."/>
            <person name="Ruiz-Trillo I."/>
            <person name="Haas B."/>
            <person name="Nusbaum C."/>
            <person name="Birren B."/>
        </authorList>
    </citation>
    <scope>NUCLEOTIDE SEQUENCE [LARGE SCALE GENOMIC DNA]</scope>
    <source>
        <strain evidence="3 4">JP610</strain>
    </source>
</reference>
<dbReference type="STRING" id="667725.A0A0L0G460"/>
<keyword evidence="4" id="KW-1185">Reference proteome</keyword>
<feature type="region of interest" description="Disordered" evidence="1">
    <location>
        <begin position="333"/>
        <end position="363"/>
    </location>
</feature>
<evidence type="ECO:0000259" key="2">
    <source>
        <dbReference type="PROSITE" id="PS51397"/>
    </source>
</evidence>
<feature type="compositionally biased region" description="Polar residues" evidence="1">
    <location>
        <begin position="345"/>
        <end position="361"/>
    </location>
</feature>
<evidence type="ECO:0000313" key="4">
    <source>
        <dbReference type="Proteomes" id="UP000054560"/>
    </source>
</evidence>
<evidence type="ECO:0000313" key="3">
    <source>
        <dbReference type="EMBL" id="KNC83591.1"/>
    </source>
</evidence>
<proteinExistence type="predicted"/>
<feature type="region of interest" description="Disordered" evidence="1">
    <location>
        <begin position="374"/>
        <end position="393"/>
    </location>
</feature>
<dbReference type="OrthoDB" id="261960at2759"/>
<dbReference type="InterPro" id="IPR053000">
    <property type="entry name" value="WSS1-like_metalloprotease"/>
</dbReference>
<dbReference type="eggNOG" id="KOG1558">
    <property type="taxonomic scope" value="Eukaryota"/>
</dbReference>
<feature type="domain" description="WLM" evidence="2">
    <location>
        <begin position="1"/>
        <end position="169"/>
    </location>
</feature>
<dbReference type="Pfam" id="PF08325">
    <property type="entry name" value="WLM"/>
    <property type="match status" value="1"/>
</dbReference>
<dbReference type="GO" id="GO:0008237">
    <property type="term" value="F:metallopeptidase activity"/>
    <property type="evidence" value="ECO:0007669"/>
    <property type="project" value="TreeGrafter"/>
</dbReference>
<dbReference type="GO" id="GO:0005634">
    <property type="term" value="C:nucleus"/>
    <property type="evidence" value="ECO:0007669"/>
    <property type="project" value="TreeGrafter"/>
</dbReference>
<dbReference type="EMBL" id="KQ241822">
    <property type="protein sequence ID" value="KNC83591.1"/>
    <property type="molecule type" value="Genomic_DNA"/>
</dbReference>
<dbReference type="InterPro" id="IPR013536">
    <property type="entry name" value="WLM_dom"/>
</dbReference>
<dbReference type="PROSITE" id="PS51397">
    <property type="entry name" value="WLM"/>
    <property type="match status" value="1"/>
</dbReference>
<feature type="compositionally biased region" description="Polar residues" evidence="1">
    <location>
        <begin position="192"/>
        <end position="204"/>
    </location>
</feature>
<gene>
    <name evidence="3" type="ORF">SARC_04174</name>
</gene>
<sequence length="528" mass="57566">MVFKIMEARSWKVLILREFFPKNANLLGLNVNRGQEVRIRLRPANDPESFYSFEFVLGTMLHELVHNVHGPHDVRFYALLDVIRKECEDWMHKGFTGLKGFDTGGKKLGGNRWTNPSDAERHRVMELAATKRRRDTPYFDGRRLGGGSTLGSNKSPRELAVLAAEKRRRDNLWCGDENTIDLDDVDSAQAVPATSNGQPTVSESVSKRAKKPLASTLFAAGIGRSRGASVGRTEVANCDGPYRYGKGSSSIKNGRVSSTSKASNSTDVRLRVSVSVGQGKGKETAKGASCPEIIEILDSDDDVEGSINDVGKDTGNLQLHMAGHNGVANQSQRGAARTAKTTGTSQSPVAKQSVDTCPTQRRTVRVERDGSVWKAATGSTLSGRSDRQTNEQRYTQTVTRANASECSSPGRSKAREVGATWKCVFCTFANQRTGNTRSSPGVCTRCCMKDTVAPSLFLPDESSHSTDEERRIAIGQQVERREVPINKWACNHCTFSNTDLCSDRGAARVHTAAGVNAMMFSAPTTAEQ</sequence>
<name>A0A0L0G460_9EUKA</name>
<dbReference type="PANTHER" id="PTHR46622:SF1">
    <property type="entry name" value="DNA-DEPENDENT METALLOPROTEASE WSS1"/>
    <property type="match status" value="1"/>
</dbReference>
<dbReference type="GeneID" id="25904678"/>
<feature type="compositionally biased region" description="Polar residues" evidence="1">
    <location>
        <begin position="247"/>
        <end position="266"/>
    </location>
</feature>
<accession>A0A0L0G460</accession>
<dbReference type="RefSeq" id="XP_014157493.1">
    <property type="nucleotide sequence ID" value="XM_014302018.1"/>
</dbReference>
<organism evidence="3 4">
    <name type="scientific">Sphaeroforma arctica JP610</name>
    <dbReference type="NCBI Taxonomy" id="667725"/>
    <lineage>
        <taxon>Eukaryota</taxon>
        <taxon>Ichthyosporea</taxon>
        <taxon>Ichthyophonida</taxon>
        <taxon>Sphaeroforma</taxon>
    </lineage>
</organism>
<feature type="region of interest" description="Disordered" evidence="1">
    <location>
        <begin position="244"/>
        <end position="266"/>
    </location>
</feature>
<feature type="region of interest" description="Disordered" evidence="1">
    <location>
        <begin position="189"/>
        <end position="208"/>
    </location>
</feature>
<protein>
    <recommendedName>
        <fullName evidence="2">WLM domain-containing protein</fullName>
    </recommendedName>
</protein>
<dbReference type="PANTHER" id="PTHR46622">
    <property type="entry name" value="DNA-DEPENDENT METALLOPROTEASE WSS1"/>
    <property type="match status" value="1"/>
</dbReference>
<evidence type="ECO:0000256" key="1">
    <source>
        <dbReference type="SAM" id="MobiDB-lite"/>
    </source>
</evidence>
<dbReference type="Proteomes" id="UP000054560">
    <property type="component" value="Unassembled WGS sequence"/>
</dbReference>